<dbReference type="AlphaFoldDB" id="A0A068NX23"/>
<dbReference type="InterPro" id="IPR046642">
    <property type="entry name" value="DUF6754"/>
</dbReference>
<feature type="domain" description="DUF6754" evidence="1">
    <location>
        <begin position="2"/>
        <end position="239"/>
    </location>
</feature>
<dbReference type="HOGENOM" id="CLU_079855_0_0_0"/>
<protein>
    <recommendedName>
        <fullName evidence="1">DUF6754 domain-containing protein</fullName>
    </recommendedName>
</protein>
<dbReference type="OrthoDB" id="9783046at2"/>
<sequence>MITLLVAFFILFNIRRAKGGRELFIRRIAGLNTIDEAVGRATEMGRPVLMVPGLSDTSVNAKSMQAINIFAYVSRVAAKFFNPILVCCYNAGIYTVATEVIRDVYQQEGLGDRFDPDSVRFISDRQFAFAAGVSGLILREQAAACFFMGEFYAESLILAETANSIGAIQVASSTELTQTPFFIAACDYVLIGDEFYAASAYLTRQPVLVGSLIGQDWGKLLVGALIVGGVVFNSFAIRKTATTEYDDDGREVYLSKPRPMKASESAYSRMFEQKIDPDIKIDREKYAPNEIPAKVAGAPVGGE</sequence>
<gene>
    <name evidence="2" type="ORF">OP10G_4670</name>
</gene>
<accession>A0A068NX23</accession>
<dbReference type="Pfam" id="PF20539">
    <property type="entry name" value="DUF6754"/>
    <property type="match status" value="1"/>
</dbReference>
<dbReference type="STRING" id="661478.OP10G_4670"/>
<name>A0A068NX23_FIMGI</name>
<dbReference type="eggNOG" id="ENOG502ZASA">
    <property type="taxonomic scope" value="Bacteria"/>
</dbReference>
<evidence type="ECO:0000259" key="1">
    <source>
        <dbReference type="Pfam" id="PF20539"/>
    </source>
</evidence>
<dbReference type="KEGG" id="fgi:OP10G_4670"/>
<reference evidence="2 3" key="1">
    <citation type="journal article" date="2014" name="PLoS ONE">
        <title>The first complete genome sequence of the class fimbriimonadia in the phylum armatimonadetes.</title>
        <authorList>
            <person name="Hu Z.Y."/>
            <person name="Wang Y.Z."/>
            <person name="Im W.T."/>
            <person name="Wang S.Y."/>
            <person name="Zhao G.P."/>
            <person name="Zheng H.J."/>
            <person name="Quan Z.X."/>
        </authorList>
    </citation>
    <scope>NUCLEOTIDE SEQUENCE [LARGE SCALE GENOMIC DNA]</scope>
    <source>
        <strain evidence="2">Gsoil 348</strain>
    </source>
</reference>
<keyword evidence="3" id="KW-1185">Reference proteome</keyword>
<dbReference type="Proteomes" id="UP000027982">
    <property type="component" value="Chromosome"/>
</dbReference>
<evidence type="ECO:0000313" key="3">
    <source>
        <dbReference type="Proteomes" id="UP000027982"/>
    </source>
</evidence>
<evidence type="ECO:0000313" key="2">
    <source>
        <dbReference type="EMBL" id="AIE88038.1"/>
    </source>
</evidence>
<proteinExistence type="predicted"/>
<dbReference type="EMBL" id="CP007139">
    <property type="protein sequence ID" value="AIE88038.1"/>
    <property type="molecule type" value="Genomic_DNA"/>
</dbReference>
<organism evidence="2 3">
    <name type="scientific">Fimbriimonas ginsengisoli Gsoil 348</name>
    <dbReference type="NCBI Taxonomy" id="661478"/>
    <lineage>
        <taxon>Bacteria</taxon>
        <taxon>Bacillati</taxon>
        <taxon>Armatimonadota</taxon>
        <taxon>Fimbriimonadia</taxon>
        <taxon>Fimbriimonadales</taxon>
        <taxon>Fimbriimonadaceae</taxon>
        <taxon>Fimbriimonas</taxon>
    </lineage>
</organism>